<reference evidence="1 2" key="1">
    <citation type="submission" date="2016-05" db="EMBL/GenBank/DDBJ databases">
        <authorList>
            <person name="Johnson T.J."/>
            <person name="Youmans B.P."/>
            <person name="Case K.A."/>
        </authorList>
    </citation>
    <scope>NUCLEOTIDE SEQUENCE [LARGE SCALE GENOMIC DNA]</scope>
    <source>
        <strain evidence="1 2">UMNLC6</strain>
    </source>
</reference>
<dbReference type="RefSeq" id="WP_089142989.1">
    <property type="nucleotide sequence ID" value="NZ_CP180627.1"/>
</dbReference>
<gene>
    <name evidence="1" type="ORF">AYP82_02405</name>
</gene>
<accession>A0A226TE12</accession>
<dbReference type="AlphaFoldDB" id="A0A226TE12"/>
<evidence type="ECO:0000313" key="2">
    <source>
        <dbReference type="Proteomes" id="UP000198437"/>
    </source>
</evidence>
<evidence type="ECO:0000313" key="1">
    <source>
        <dbReference type="EMBL" id="OXC21164.1"/>
    </source>
</evidence>
<organism evidence="1 2">
    <name type="scientific">Lactobacillus crispatus</name>
    <dbReference type="NCBI Taxonomy" id="47770"/>
    <lineage>
        <taxon>Bacteria</taxon>
        <taxon>Bacillati</taxon>
        <taxon>Bacillota</taxon>
        <taxon>Bacilli</taxon>
        <taxon>Lactobacillales</taxon>
        <taxon>Lactobacillaceae</taxon>
        <taxon>Lactobacillus</taxon>
    </lineage>
</organism>
<dbReference type="EMBL" id="LYQW01000047">
    <property type="protein sequence ID" value="OXC21164.1"/>
    <property type="molecule type" value="Genomic_DNA"/>
</dbReference>
<protein>
    <recommendedName>
        <fullName evidence="3">DUF3021 domain-containing protein</fullName>
    </recommendedName>
</protein>
<comment type="caution">
    <text evidence="1">The sequence shown here is derived from an EMBL/GenBank/DDBJ whole genome shotgun (WGS) entry which is preliminary data.</text>
</comment>
<name>A0A226TE12_9LACO</name>
<sequence>MKIWHKILDFFVTGMGFGAITCLLILGIVSNSVGAINIPLMSVIVVFICSGLIGELSFLFDTNLSYLIALLLHLIGTFTLFSIMMLFNHWLIDWQTLCIFIFVYIIIWIVIRLTQEKDIQKINRQIKKRNGKDG</sequence>
<evidence type="ECO:0008006" key="3">
    <source>
        <dbReference type="Google" id="ProtNLM"/>
    </source>
</evidence>
<dbReference type="InterPro" id="IPR021560">
    <property type="entry name" value="DUF3021"/>
</dbReference>
<dbReference type="Proteomes" id="UP000198437">
    <property type="component" value="Unassembled WGS sequence"/>
</dbReference>
<proteinExistence type="predicted"/>
<dbReference type="Pfam" id="PF11457">
    <property type="entry name" value="DUF3021"/>
    <property type="match status" value="1"/>
</dbReference>